<evidence type="ECO:0000259" key="6">
    <source>
        <dbReference type="Pfam" id="PF10374"/>
    </source>
</evidence>
<feature type="region of interest" description="Disordered" evidence="4">
    <location>
        <begin position="1059"/>
        <end position="1080"/>
    </location>
</feature>
<feature type="compositionally biased region" description="Basic and acidic residues" evidence="4">
    <location>
        <begin position="547"/>
        <end position="571"/>
    </location>
</feature>
<dbReference type="Proteomes" id="UP000824540">
    <property type="component" value="Unassembled WGS sequence"/>
</dbReference>
<feature type="region of interest" description="Disordered" evidence="4">
    <location>
        <begin position="968"/>
        <end position="1024"/>
    </location>
</feature>
<keyword evidence="2" id="KW-0539">Nucleus</keyword>
<evidence type="ECO:0000259" key="5">
    <source>
        <dbReference type="Pfam" id="PF10373"/>
    </source>
</evidence>
<feature type="compositionally biased region" description="Basic and acidic residues" evidence="4">
    <location>
        <begin position="610"/>
        <end position="622"/>
    </location>
</feature>
<dbReference type="Gene3D" id="1.25.40.10">
    <property type="entry name" value="Tetratricopeptide repeat domain"/>
    <property type="match status" value="1"/>
</dbReference>
<evidence type="ECO:0000256" key="2">
    <source>
        <dbReference type="RuleBase" id="RU369098"/>
    </source>
</evidence>
<proteinExistence type="predicted"/>
<feature type="region of interest" description="Disordered" evidence="4">
    <location>
        <begin position="885"/>
        <end position="928"/>
    </location>
</feature>
<dbReference type="Pfam" id="PF10374">
    <property type="entry name" value="EST1"/>
    <property type="match status" value="1"/>
</dbReference>
<feature type="domain" description="DNA/RNA-binding" evidence="5">
    <location>
        <begin position="170"/>
        <end position="428"/>
    </location>
</feature>
<dbReference type="InterPro" id="IPR018834">
    <property type="entry name" value="DNA/RNA-bd_Est1-type"/>
</dbReference>
<comment type="subcellular location">
    <subcellularLocation>
        <location evidence="2">Nucleus</location>
    </subcellularLocation>
</comment>
<feature type="region of interest" description="Disordered" evidence="4">
    <location>
        <begin position="1100"/>
        <end position="1126"/>
    </location>
</feature>
<feature type="compositionally biased region" description="Low complexity" evidence="4">
    <location>
        <begin position="986"/>
        <end position="1012"/>
    </location>
</feature>
<keyword evidence="1 2" id="KW-0866">Nonsense-mediated mRNA decay</keyword>
<dbReference type="SUPFAM" id="SSF48452">
    <property type="entry name" value="TPR-like"/>
    <property type="match status" value="1"/>
</dbReference>
<evidence type="ECO:0000256" key="4">
    <source>
        <dbReference type="SAM" id="MobiDB-lite"/>
    </source>
</evidence>
<feature type="compositionally biased region" description="Low complexity" evidence="4">
    <location>
        <begin position="718"/>
        <end position="760"/>
    </location>
</feature>
<dbReference type="GO" id="GO:0042162">
    <property type="term" value="F:telomeric DNA binding"/>
    <property type="evidence" value="ECO:0007669"/>
    <property type="project" value="TreeGrafter"/>
</dbReference>
<dbReference type="GO" id="GO:0005697">
    <property type="term" value="C:telomerase holoenzyme complex"/>
    <property type="evidence" value="ECO:0007669"/>
    <property type="project" value="TreeGrafter"/>
</dbReference>
<protein>
    <recommendedName>
        <fullName evidence="2">Nonsense-mediated mRNA decay factor</fullName>
    </recommendedName>
</protein>
<evidence type="ECO:0000313" key="7">
    <source>
        <dbReference type="EMBL" id="KAG9343507.1"/>
    </source>
</evidence>
<comment type="function">
    <text evidence="2">Plays a role in nonsense-mediated mRNA decay.</text>
</comment>
<comment type="caution">
    <text evidence="7">The sequence shown here is derived from an EMBL/GenBank/DDBJ whole genome shotgun (WGS) entry which is preliminary data.</text>
</comment>
<keyword evidence="3" id="KW-0175">Coiled coil</keyword>
<evidence type="ECO:0000256" key="3">
    <source>
        <dbReference type="SAM" id="Coils"/>
    </source>
</evidence>
<feature type="region of interest" description="Disordered" evidence="4">
    <location>
        <begin position="493"/>
        <end position="786"/>
    </location>
</feature>
<reference evidence="7" key="1">
    <citation type="thesis" date="2021" institute="BYU ScholarsArchive" country="Provo, UT, USA">
        <title>Applications of and Algorithms for Genome Assembly and Genomic Analyses with an Emphasis on Marine Teleosts.</title>
        <authorList>
            <person name="Pickett B.D."/>
        </authorList>
    </citation>
    <scope>NUCLEOTIDE SEQUENCE</scope>
    <source>
        <strain evidence="7">HI-2016</strain>
    </source>
</reference>
<dbReference type="InterPro" id="IPR019458">
    <property type="entry name" value="Est1-like_N"/>
</dbReference>
<dbReference type="GO" id="GO:0000184">
    <property type="term" value="P:nuclear-transcribed mRNA catabolic process, nonsense-mediated decay"/>
    <property type="evidence" value="ECO:0007669"/>
    <property type="project" value="UniProtKB-KW"/>
</dbReference>
<feature type="compositionally biased region" description="Low complexity" evidence="4">
    <location>
        <begin position="626"/>
        <end position="635"/>
    </location>
</feature>
<keyword evidence="8" id="KW-1185">Reference proteome</keyword>
<evidence type="ECO:0000256" key="1">
    <source>
        <dbReference type="ARBA" id="ARBA00023161"/>
    </source>
</evidence>
<feature type="compositionally biased region" description="Low complexity" evidence="4">
    <location>
        <begin position="1105"/>
        <end position="1115"/>
    </location>
</feature>
<evidence type="ECO:0000313" key="8">
    <source>
        <dbReference type="Proteomes" id="UP000824540"/>
    </source>
</evidence>
<feature type="compositionally biased region" description="Basic and acidic residues" evidence="4">
    <location>
        <begin position="580"/>
        <end position="601"/>
    </location>
</feature>
<feature type="coiled-coil region" evidence="3">
    <location>
        <begin position="258"/>
        <end position="292"/>
    </location>
</feature>
<feature type="compositionally biased region" description="Polar residues" evidence="4">
    <location>
        <begin position="973"/>
        <end position="985"/>
    </location>
</feature>
<feature type="domain" description="Telomerase activating protein Est1-like N-terminal" evidence="6">
    <location>
        <begin position="54"/>
        <end position="167"/>
    </location>
</feature>
<dbReference type="InterPro" id="IPR045153">
    <property type="entry name" value="Est1/Ebs1-like"/>
</dbReference>
<dbReference type="Pfam" id="PF10373">
    <property type="entry name" value="EST1_DNA_bind"/>
    <property type="match status" value="1"/>
</dbReference>
<dbReference type="GO" id="GO:0070034">
    <property type="term" value="F:telomerase RNA binding"/>
    <property type="evidence" value="ECO:0007669"/>
    <property type="project" value="TreeGrafter"/>
</dbReference>
<dbReference type="EMBL" id="JAFBMS010000023">
    <property type="protein sequence ID" value="KAG9343507.1"/>
    <property type="molecule type" value="Genomic_DNA"/>
</dbReference>
<name>A0A8T2P4D2_9TELE</name>
<gene>
    <name evidence="7" type="ORF">JZ751_013673</name>
</gene>
<sequence>MNLCAQYLRQAEALKADMTDSKLGPAEVWTSRQALQDLYQKMLVTDLEYALDKKVEQDLWNHAFKNQITTLQSQAKNRANPNRSEVQANLSLFLEAASGFYTQLLQELCTVFNVDLPCRVKSSQLGIISNKQSSSSSIVKPQPSSCSYICQHCLVHLGDIARYRNQTSQAESYYRHAAQLVPSNGQPYNQLAILASSKGDHLTTIFYYCRSIAVKFPFPAASTNLQKALSKALESRDEVKTKWSVSDFIKAFIKFHGHVYLSKSLEKLNNLREKLEEQFQRLILQKAFSSQQLVHITVINLFELHHLRDFSSETDDQSFSPEEQISWIQQLGLFMSFLGVMCSRALLNRNRAEILGECPLPAIKVSLEWLRLRPTVFNESAVDKRQYIWPWLVSILNSFQPREEDMSCISVNPLPEEFELQGFLALRPALRTLDFSQGHQGIAVDKEGLPVRARHQRLISLGKWVADNQPGLIQCRIDDGVLLFLTEIPEMAVEEPQEREGPVLQESSNGEQTAHEGSPGLKSVLSAGKNQNSGPESSERPVVTFKENIKPREPGRSHHQKEGGKERRDFNKGNGAPCRSEQKKDKKKNEAKKSCHEKSIDPGKQVKAQSEMRKTPVSEVKKTPVTQTQTTSSSQFIPIHHPGAFPPLPSRPGFPPPAYVIPPPVAFSVSPGFTFSTGVSVPGPFLQTASHPQGGAQVQAGKPSHIPYSQQRPSGPGALSQQQQQQQPPQPPQQAAQQTAQPSAQLQIQGLSQQQQTQQSPTKPVPAQLGKSPPHHPGMQQYMQVSEQSAQMWSQHQPAVSGVQKLGMQMPVKQPFFLPPQDPLKLFEHPLPPVPLQAPPPATMDKKMKFPEVKVQDFYWDPPYRMTDSRPMMGHQMGGDRMVKRQPGVFCPGQDSGQRGPSYELPNQPRLDRAPEQTSSLLPLSGFPLQENYQNNSIFSEAYGKNMTPNPKPDMPLAHQEPSLYSLFEGTPWSPSLPASSDHSTPASQSPHSSNPSSLPSSPPTHNHSSIPFSTFGPIGTPDSRERRIADRWKVEKNAAMCGFGLDYLPAASSSATETSWHQGSNASSTWPAQESPMEDSSTVLLDSLKSIWSSSMMQPGPSALEQLLMQQQKQQRGHGPMNPPH</sequence>
<organism evidence="7 8">
    <name type="scientific">Albula glossodonta</name>
    <name type="common">roundjaw bonefish</name>
    <dbReference type="NCBI Taxonomy" id="121402"/>
    <lineage>
        <taxon>Eukaryota</taxon>
        <taxon>Metazoa</taxon>
        <taxon>Chordata</taxon>
        <taxon>Craniata</taxon>
        <taxon>Vertebrata</taxon>
        <taxon>Euteleostomi</taxon>
        <taxon>Actinopterygii</taxon>
        <taxon>Neopterygii</taxon>
        <taxon>Teleostei</taxon>
        <taxon>Albuliformes</taxon>
        <taxon>Albulidae</taxon>
        <taxon>Albula</taxon>
    </lineage>
</organism>
<dbReference type="PANTHER" id="PTHR15696">
    <property type="entry name" value="SMG-7 SUPPRESSOR WITH MORPHOLOGICAL EFFECT ON GENITALIA PROTEIN 7"/>
    <property type="match status" value="1"/>
</dbReference>
<accession>A0A8T2P4D2</accession>
<dbReference type="AlphaFoldDB" id="A0A8T2P4D2"/>
<dbReference type="OrthoDB" id="69928at2759"/>
<dbReference type="InterPro" id="IPR011990">
    <property type="entry name" value="TPR-like_helical_dom_sf"/>
</dbReference>
<feature type="compositionally biased region" description="Pro residues" evidence="4">
    <location>
        <begin position="644"/>
        <end position="665"/>
    </location>
</feature>
<dbReference type="PANTHER" id="PTHR15696:SF5">
    <property type="entry name" value="NONSENSE-MEDIATED MRNA DECAY FACTOR SMG7"/>
    <property type="match status" value="1"/>
</dbReference>